<dbReference type="AlphaFoldDB" id="A0ABC8W602"/>
<dbReference type="InterPro" id="IPR036034">
    <property type="entry name" value="PDZ_sf"/>
</dbReference>
<dbReference type="PANTHER" id="PTHR47389">
    <property type="entry name" value="OS09G0436400 PROTEIN"/>
    <property type="match status" value="1"/>
</dbReference>
<proteinExistence type="predicted"/>
<dbReference type="InterPro" id="IPR001478">
    <property type="entry name" value="PDZ"/>
</dbReference>
<dbReference type="InterPro" id="IPR041489">
    <property type="entry name" value="PDZ_6"/>
</dbReference>
<dbReference type="PROSITE" id="PS50106">
    <property type="entry name" value="PDZ"/>
    <property type="match status" value="1"/>
</dbReference>
<evidence type="ECO:0000313" key="3">
    <source>
        <dbReference type="EMBL" id="CAL4902962.1"/>
    </source>
</evidence>
<feature type="domain" description="PDZ" evidence="2">
    <location>
        <begin position="342"/>
        <end position="395"/>
    </location>
</feature>
<dbReference type="Pfam" id="PF13365">
    <property type="entry name" value="Trypsin_2"/>
    <property type="match status" value="1"/>
</dbReference>
<reference evidence="3" key="1">
    <citation type="submission" date="2024-10" db="EMBL/GenBank/DDBJ databases">
        <authorList>
            <person name="Ryan C."/>
        </authorList>
    </citation>
    <scope>NUCLEOTIDE SEQUENCE [LARGE SCALE GENOMIC DNA]</scope>
</reference>
<evidence type="ECO:0000259" key="2">
    <source>
        <dbReference type="PROSITE" id="PS50106"/>
    </source>
</evidence>
<dbReference type="Gene3D" id="2.40.10.120">
    <property type="match status" value="1"/>
</dbReference>
<accession>A0ABC8W602</accession>
<sequence>MAGGGGTTSGSQSRARKRQWCTTDEDEAARTGNEEQAASAADEAASSLVSSPCRCPCLPLVVTGYNSDGTELYDSNINPDVFDAYLEEEEKYCAKLEREKNLLTLTQDMPRTCLESQELLPVRDSATDMVLQAAKSVMGLSSYIDGKPLAQSTGFFIDWDNEKKVGTILTSAHIICAKYPSIHDRSSTREYAVDAKVEIHLSRGTSVDGCLVHYHKYYNIALFEVSLKQSPQLLCLNDEVKYAQEVFLLGRNERLQLNVGHGRVQFMDPGLFEQNHYVYVNCKVSKCGAGGPAVNFDGKVVGMADPTPRTAFIPISILVRCLHMQKEFKCIPRLHLGLKFSSIKFLKTSHIEEIMDAFSINSGLIVKQVSEGSIAEKVGIRNGDIVRCLNGEHVSTTVDLEHLSLRICEDHFTKGNVLGSNLDIAFEIFNIRKKCHLSKMLAVNVSDDTEVIRGGTYLVSATEALSNLVSSGDLSPD</sequence>
<name>A0ABC8W602_9POAL</name>
<dbReference type="PANTHER" id="PTHR47389:SF5">
    <property type="entry name" value="OS09G0436700 PROTEIN"/>
    <property type="match status" value="1"/>
</dbReference>
<feature type="region of interest" description="Disordered" evidence="1">
    <location>
        <begin position="1"/>
        <end position="43"/>
    </location>
</feature>
<protein>
    <recommendedName>
        <fullName evidence="2">PDZ domain-containing protein</fullName>
    </recommendedName>
</protein>
<dbReference type="InterPro" id="IPR009003">
    <property type="entry name" value="Peptidase_S1_PA"/>
</dbReference>
<dbReference type="SUPFAM" id="SSF50494">
    <property type="entry name" value="Trypsin-like serine proteases"/>
    <property type="match status" value="1"/>
</dbReference>
<evidence type="ECO:0000256" key="1">
    <source>
        <dbReference type="SAM" id="MobiDB-lite"/>
    </source>
</evidence>
<organism evidence="3 4">
    <name type="scientific">Urochloa decumbens</name>
    <dbReference type="NCBI Taxonomy" id="240449"/>
    <lineage>
        <taxon>Eukaryota</taxon>
        <taxon>Viridiplantae</taxon>
        <taxon>Streptophyta</taxon>
        <taxon>Embryophyta</taxon>
        <taxon>Tracheophyta</taxon>
        <taxon>Spermatophyta</taxon>
        <taxon>Magnoliopsida</taxon>
        <taxon>Liliopsida</taxon>
        <taxon>Poales</taxon>
        <taxon>Poaceae</taxon>
        <taxon>PACMAD clade</taxon>
        <taxon>Panicoideae</taxon>
        <taxon>Panicodae</taxon>
        <taxon>Paniceae</taxon>
        <taxon>Melinidinae</taxon>
        <taxon>Urochloa</taxon>
    </lineage>
</organism>
<dbReference type="EMBL" id="OZ075121">
    <property type="protein sequence ID" value="CAL4902962.1"/>
    <property type="molecule type" value="Genomic_DNA"/>
</dbReference>
<dbReference type="SUPFAM" id="SSF50156">
    <property type="entry name" value="PDZ domain-like"/>
    <property type="match status" value="1"/>
</dbReference>
<evidence type="ECO:0000313" key="4">
    <source>
        <dbReference type="Proteomes" id="UP001497457"/>
    </source>
</evidence>
<keyword evidence="4" id="KW-1185">Reference proteome</keyword>
<dbReference type="Gene3D" id="2.30.42.10">
    <property type="match status" value="1"/>
</dbReference>
<gene>
    <name evidence="3" type="ORF">URODEC1_LOCUS10262</name>
</gene>
<dbReference type="Proteomes" id="UP001497457">
    <property type="component" value="Chromosome 11b"/>
</dbReference>
<dbReference type="Pfam" id="PF17820">
    <property type="entry name" value="PDZ_6"/>
    <property type="match status" value="1"/>
</dbReference>